<gene>
    <name evidence="1" type="ORF">IL334_004014</name>
</gene>
<proteinExistence type="predicted"/>
<sequence length="94" mass="10097">MIPRPISPPLSPRPALSDITYSLGNGQPTLIGTPDAIKPVSRSIEARVSSGQDVMIQVSVELFEESIASEYPNEKRFGLEGCESLVPGMKALID</sequence>
<evidence type="ECO:0000313" key="1">
    <source>
        <dbReference type="EMBL" id="WRT67048.1"/>
    </source>
</evidence>
<name>A0ABZ1CZR8_9TREE</name>
<dbReference type="EMBL" id="CP141885">
    <property type="protein sequence ID" value="WRT67048.1"/>
    <property type="molecule type" value="Genomic_DNA"/>
</dbReference>
<organism evidence="1 2">
    <name type="scientific">Kwoniella shivajii</name>
    <dbReference type="NCBI Taxonomy" id="564305"/>
    <lineage>
        <taxon>Eukaryota</taxon>
        <taxon>Fungi</taxon>
        <taxon>Dikarya</taxon>
        <taxon>Basidiomycota</taxon>
        <taxon>Agaricomycotina</taxon>
        <taxon>Tremellomycetes</taxon>
        <taxon>Tremellales</taxon>
        <taxon>Cryptococcaceae</taxon>
        <taxon>Kwoniella</taxon>
    </lineage>
</organism>
<accession>A0ABZ1CZR8</accession>
<evidence type="ECO:0000313" key="2">
    <source>
        <dbReference type="Proteomes" id="UP001329825"/>
    </source>
</evidence>
<evidence type="ECO:0008006" key="3">
    <source>
        <dbReference type="Google" id="ProtNLM"/>
    </source>
</evidence>
<dbReference type="GeneID" id="87956145"/>
<dbReference type="Gene3D" id="3.40.50.970">
    <property type="match status" value="1"/>
</dbReference>
<reference evidence="1 2" key="1">
    <citation type="submission" date="2024-01" db="EMBL/GenBank/DDBJ databases">
        <title>Comparative genomics of Cryptococcus and Kwoniella reveals pathogenesis evolution and contrasting modes of karyotype evolution via chromosome fusion or intercentromeric recombination.</title>
        <authorList>
            <person name="Coelho M.A."/>
            <person name="David-Palma M."/>
            <person name="Shea T."/>
            <person name="Bowers K."/>
            <person name="McGinley-Smith S."/>
            <person name="Mohammad A.W."/>
            <person name="Gnirke A."/>
            <person name="Yurkov A.M."/>
            <person name="Nowrousian M."/>
            <person name="Sun S."/>
            <person name="Cuomo C.A."/>
            <person name="Heitman J."/>
        </authorList>
    </citation>
    <scope>NUCLEOTIDE SEQUENCE [LARGE SCALE GENOMIC DNA]</scope>
    <source>
        <strain evidence="1">CBS 11374</strain>
    </source>
</reference>
<dbReference type="RefSeq" id="XP_062791788.1">
    <property type="nucleotide sequence ID" value="XM_062935737.1"/>
</dbReference>
<protein>
    <recommendedName>
        <fullName evidence="3">Peptidylprolyl isomerase</fullName>
    </recommendedName>
</protein>
<keyword evidence="2" id="KW-1185">Reference proteome</keyword>
<dbReference type="Proteomes" id="UP001329825">
    <property type="component" value="Chromosome 5"/>
</dbReference>